<name>A0A7J8PX69_GOSRA</name>
<dbReference type="AlphaFoldDB" id="A0A7J8PX69"/>
<evidence type="ECO:0000313" key="1">
    <source>
        <dbReference type="EMBL" id="MBA0593857.1"/>
    </source>
</evidence>
<accession>A0A7J8PX69</accession>
<dbReference type="Proteomes" id="UP000593578">
    <property type="component" value="Unassembled WGS sequence"/>
</dbReference>
<proteinExistence type="predicted"/>
<dbReference type="EMBL" id="JABEZZ010000009">
    <property type="protein sequence ID" value="MBA0593857.1"/>
    <property type="molecule type" value="Genomic_DNA"/>
</dbReference>
<organism evidence="1 2">
    <name type="scientific">Gossypium raimondii</name>
    <name type="common">Peruvian cotton</name>
    <name type="synonym">Gossypium klotzschianum subsp. raimondii</name>
    <dbReference type="NCBI Taxonomy" id="29730"/>
    <lineage>
        <taxon>Eukaryota</taxon>
        <taxon>Viridiplantae</taxon>
        <taxon>Streptophyta</taxon>
        <taxon>Embryophyta</taxon>
        <taxon>Tracheophyta</taxon>
        <taxon>Spermatophyta</taxon>
        <taxon>Magnoliopsida</taxon>
        <taxon>eudicotyledons</taxon>
        <taxon>Gunneridae</taxon>
        <taxon>Pentapetalae</taxon>
        <taxon>rosids</taxon>
        <taxon>malvids</taxon>
        <taxon>Malvales</taxon>
        <taxon>Malvaceae</taxon>
        <taxon>Malvoideae</taxon>
        <taxon>Gossypium</taxon>
    </lineage>
</organism>
<comment type="caution">
    <text evidence="1">The sequence shown here is derived from an EMBL/GenBank/DDBJ whole genome shotgun (WGS) entry which is preliminary data.</text>
</comment>
<evidence type="ECO:0008006" key="3">
    <source>
        <dbReference type="Google" id="ProtNLM"/>
    </source>
</evidence>
<protein>
    <recommendedName>
        <fullName evidence="3">Reverse transcriptase zinc-binding domain-containing protein</fullName>
    </recommendedName>
</protein>
<gene>
    <name evidence="1" type="ORF">Gorai_010785</name>
</gene>
<sequence>MPVYGHVAEDILLVLQDRLAAKEVWEQVVLMSQATGFFNSNLLDWLVSNLESHKFVASTKVHWASLFSLIGWCIWKNRNLYVFQGLSWKAAEIVIVSMFCLSKGCGAKPFGEWIVGFNHSLGTCLIFYIELWDILDGLCSYETEAWTSF</sequence>
<reference evidence="1 2" key="1">
    <citation type="journal article" date="2019" name="Genome Biol. Evol.">
        <title>Insights into the evolution of the New World diploid cottons (Gossypium, subgenus Houzingenia) based on genome sequencing.</title>
        <authorList>
            <person name="Grover C.E."/>
            <person name="Arick M.A. 2nd"/>
            <person name="Thrash A."/>
            <person name="Conover J.L."/>
            <person name="Sanders W.S."/>
            <person name="Peterson D.G."/>
            <person name="Frelichowski J.E."/>
            <person name="Scheffler J.A."/>
            <person name="Scheffler B.E."/>
            <person name="Wendel J.F."/>
        </authorList>
    </citation>
    <scope>NUCLEOTIDE SEQUENCE [LARGE SCALE GENOMIC DNA]</scope>
    <source>
        <strain evidence="1">8</strain>
        <tissue evidence="1">Leaf</tissue>
    </source>
</reference>
<evidence type="ECO:0000313" key="2">
    <source>
        <dbReference type="Proteomes" id="UP000593578"/>
    </source>
</evidence>